<dbReference type="AlphaFoldDB" id="A0A1X7U7Y8"/>
<dbReference type="GO" id="GO:0008270">
    <property type="term" value="F:zinc ion binding"/>
    <property type="evidence" value="ECO:0007669"/>
    <property type="project" value="UniProtKB-KW"/>
</dbReference>
<evidence type="ECO:0000256" key="2">
    <source>
        <dbReference type="ARBA" id="ARBA00022490"/>
    </source>
</evidence>
<feature type="domain" description="MATH" evidence="9">
    <location>
        <begin position="240"/>
        <end position="384"/>
    </location>
</feature>
<keyword evidence="6 7" id="KW-0862">Zinc</keyword>
<dbReference type="GO" id="GO:0043122">
    <property type="term" value="P:regulation of canonical NF-kappaB signal transduction"/>
    <property type="evidence" value="ECO:0007669"/>
    <property type="project" value="TreeGrafter"/>
</dbReference>
<keyword evidence="4" id="KW-0677">Repeat</keyword>
<dbReference type="PANTHER" id="PTHR10131:SF94">
    <property type="entry name" value="TNF RECEPTOR-ASSOCIATED FACTOR 4"/>
    <property type="match status" value="1"/>
</dbReference>
<dbReference type="PROSITE" id="PS50089">
    <property type="entry name" value="ZF_RING_2"/>
    <property type="match status" value="1"/>
</dbReference>
<dbReference type="SUPFAM" id="SSF57850">
    <property type="entry name" value="RING/U-box"/>
    <property type="match status" value="1"/>
</dbReference>
<dbReference type="Pfam" id="PF02176">
    <property type="entry name" value="zf-TRAF"/>
    <property type="match status" value="2"/>
</dbReference>
<comment type="subcellular location">
    <subcellularLocation>
        <location evidence="1">Cytoplasm</location>
    </subcellularLocation>
</comment>
<sequence>MASDSLFGGYDVQFVERHRELAEKYMCVICRMVPRDVHQLTCCGKLICHHCVEDYKRKSSHNCPVCRKHGLNYFNDTSRNQEILSLKVFCYYKEHRCQWVGELRDLIREHAHICVYKLVQCEQCGARVPETGLGDHLASSCVKRMFSCQYCKEAGSFEFIQETHLNECPERPIECPNGGCRITVKRKDIEAHRNVCMQQLVHCCYHLIGCNIMMKRMLKPAHEANCSKRGIKSLAHRKDTLPLNICIDNFESRKENKEVWEQDFFTKDGGYFMTLKVHLVGCKSDSIGCYFHMRAGPHDSSLSWPFRGIFVLTLLNQKMDDNHYSREIKFLTTKCDSYNSRLTGCDKATIGIGEPEYVTHSFLSQCTQYRKYLQDNKMILHVSIMGTDNCKSAIGFYHGCR</sequence>
<keyword evidence="2" id="KW-0963">Cytoplasm</keyword>
<evidence type="ECO:0000256" key="5">
    <source>
        <dbReference type="ARBA" id="ARBA00022771"/>
    </source>
</evidence>
<evidence type="ECO:0000256" key="1">
    <source>
        <dbReference type="ARBA" id="ARBA00004496"/>
    </source>
</evidence>
<evidence type="ECO:0000256" key="7">
    <source>
        <dbReference type="PROSITE-ProRule" id="PRU00207"/>
    </source>
</evidence>
<dbReference type="OrthoDB" id="620422at2759"/>
<dbReference type="PROSITE" id="PS50144">
    <property type="entry name" value="MATH"/>
    <property type="match status" value="1"/>
</dbReference>
<dbReference type="eggNOG" id="KOG0297">
    <property type="taxonomic scope" value="Eukaryota"/>
</dbReference>
<evidence type="ECO:0000256" key="3">
    <source>
        <dbReference type="ARBA" id="ARBA00022723"/>
    </source>
</evidence>
<dbReference type="InterPro" id="IPR002083">
    <property type="entry name" value="MATH/TRAF_dom"/>
</dbReference>
<feature type="domain" description="TRAF-type" evidence="10">
    <location>
        <begin position="163"/>
        <end position="210"/>
    </location>
</feature>
<evidence type="ECO:0000313" key="11">
    <source>
        <dbReference type="EnsemblMetazoa" id="Aqu2.1.23773_001"/>
    </source>
</evidence>
<organism evidence="11">
    <name type="scientific">Amphimedon queenslandica</name>
    <name type="common">Sponge</name>
    <dbReference type="NCBI Taxonomy" id="400682"/>
    <lineage>
        <taxon>Eukaryota</taxon>
        <taxon>Metazoa</taxon>
        <taxon>Porifera</taxon>
        <taxon>Demospongiae</taxon>
        <taxon>Heteroscleromorpha</taxon>
        <taxon>Haplosclerida</taxon>
        <taxon>Niphatidae</taxon>
        <taxon>Amphimedon</taxon>
    </lineage>
</organism>
<dbReference type="Gene3D" id="2.60.210.10">
    <property type="entry name" value="Apoptosis, Tumor Necrosis Factor Receptor Associated Protein 2, Chain A"/>
    <property type="match status" value="1"/>
</dbReference>
<proteinExistence type="predicted"/>
<feature type="domain" description="TRAF-type" evidence="10">
    <location>
        <begin position="110"/>
        <end position="161"/>
    </location>
</feature>
<dbReference type="InterPro" id="IPR008974">
    <property type="entry name" value="TRAF-like"/>
</dbReference>
<dbReference type="PANTHER" id="PTHR10131">
    <property type="entry name" value="TNF RECEPTOR ASSOCIATED FACTOR"/>
    <property type="match status" value="1"/>
</dbReference>
<dbReference type="PROSITE" id="PS50145">
    <property type="entry name" value="ZF_TRAF"/>
    <property type="match status" value="2"/>
</dbReference>
<dbReference type="Pfam" id="PF21355">
    <property type="entry name" value="TRAF-mep_MATH"/>
    <property type="match status" value="1"/>
</dbReference>
<evidence type="ECO:0008006" key="12">
    <source>
        <dbReference type="Google" id="ProtNLM"/>
    </source>
</evidence>
<evidence type="ECO:0000256" key="4">
    <source>
        <dbReference type="ARBA" id="ARBA00022737"/>
    </source>
</evidence>
<evidence type="ECO:0000259" key="9">
    <source>
        <dbReference type="PROSITE" id="PS50144"/>
    </source>
</evidence>
<protein>
    <recommendedName>
        <fullName evidence="12">RING-type E3 ubiquitin transferase</fullName>
    </recommendedName>
</protein>
<name>A0A1X7U7Y8_AMPQE</name>
<feature type="zinc finger region" description="TRAF-type" evidence="7">
    <location>
        <begin position="163"/>
        <end position="210"/>
    </location>
</feature>
<feature type="domain" description="RING-type" evidence="8">
    <location>
        <begin position="27"/>
        <end position="67"/>
    </location>
</feature>
<dbReference type="InterPro" id="IPR001293">
    <property type="entry name" value="Znf_TRAF"/>
</dbReference>
<keyword evidence="5 7" id="KW-0863">Zinc-finger</keyword>
<dbReference type="Gene3D" id="3.30.40.10">
    <property type="entry name" value="Zinc/RING finger domain, C3HC4 (zinc finger)"/>
    <property type="match status" value="3"/>
</dbReference>
<dbReference type="InterPro" id="IPR001841">
    <property type="entry name" value="Znf_RING"/>
</dbReference>
<dbReference type="SUPFAM" id="SSF49599">
    <property type="entry name" value="TRAF domain-like"/>
    <property type="match status" value="3"/>
</dbReference>
<dbReference type="InterPro" id="IPR049342">
    <property type="entry name" value="TRAF1-6_MATH_dom"/>
</dbReference>
<dbReference type="InParanoid" id="A0A1X7U7Y8"/>
<reference evidence="11" key="1">
    <citation type="submission" date="2017-05" db="UniProtKB">
        <authorList>
            <consortium name="EnsemblMetazoa"/>
        </authorList>
    </citation>
    <scope>IDENTIFICATION</scope>
</reference>
<feature type="zinc finger region" description="TRAF-type" evidence="7">
    <location>
        <begin position="110"/>
        <end position="161"/>
    </location>
</feature>
<dbReference type="InterPro" id="IPR013083">
    <property type="entry name" value="Znf_RING/FYVE/PHD"/>
</dbReference>
<evidence type="ECO:0000259" key="8">
    <source>
        <dbReference type="PROSITE" id="PS50089"/>
    </source>
</evidence>
<evidence type="ECO:0000259" key="10">
    <source>
        <dbReference type="PROSITE" id="PS50145"/>
    </source>
</evidence>
<dbReference type="EnsemblMetazoa" id="Aqu2.1.23773_001">
    <property type="protein sequence ID" value="Aqu2.1.23773_001"/>
    <property type="gene ID" value="Aqu2.1.23773"/>
</dbReference>
<keyword evidence="3 7" id="KW-0479">Metal-binding</keyword>
<dbReference type="GO" id="GO:0005737">
    <property type="term" value="C:cytoplasm"/>
    <property type="evidence" value="ECO:0007669"/>
    <property type="project" value="UniProtKB-SubCell"/>
</dbReference>
<evidence type="ECO:0000256" key="6">
    <source>
        <dbReference type="ARBA" id="ARBA00022833"/>
    </source>
</evidence>
<accession>A0A1X7U7Y8</accession>